<evidence type="ECO:0000313" key="4">
    <source>
        <dbReference type="EMBL" id="AXK41305.1"/>
    </source>
</evidence>
<dbReference type="EMBL" id="CP031357">
    <property type="protein sequence ID" value="AXK41305.1"/>
    <property type="molecule type" value="Genomic_DNA"/>
</dbReference>
<evidence type="ECO:0000256" key="1">
    <source>
        <dbReference type="ARBA" id="ARBA00023015"/>
    </source>
</evidence>
<dbReference type="InterPro" id="IPR018060">
    <property type="entry name" value="HTH_AraC"/>
</dbReference>
<dbReference type="InterPro" id="IPR029062">
    <property type="entry name" value="Class_I_gatase-like"/>
</dbReference>
<organism evidence="4 5">
    <name type="scientific">Erythrobacter aureus</name>
    <dbReference type="NCBI Taxonomy" id="2182384"/>
    <lineage>
        <taxon>Bacteria</taxon>
        <taxon>Pseudomonadati</taxon>
        <taxon>Pseudomonadota</taxon>
        <taxon>Alphaproteobacteria</taxon>
        <taxon>Sphingomonadales</taxon>
        <taxon>Erythrobacteraceae</taxon>
        <taxon>Erythrobacter/Porphyrobacter group</taxon>
        <taxon>Erythrobacter</taxon>
    </lineage>
</organism>
<dbReference type="GO" id="GO:0003700">
    <property type="term" value="F:DNA-binding transcription factor activity"/>
    <property type="evidence" value="ECO:0007669"/>
    <property type="project" value="InterPro"/>
</dbReference>
<dbReference type="GO" id="GO:0043565">
    <property type="term" value="F:sequence-specific DNA binding"/>
    <property type="evidence" value="ECO:0007669"/>
    <property type="project" value="InterPro"/>
</dbReference>
<dbReference type="InterPro" id="IPR052158">
    <property type="entry name" value="INH-QAR"/>
</dbReference>
<accession>A0A345YBK3</accession>
<dbReference type="SUPFAM" id="SSF46689">
    <property type="entry name" value="Homeodomain-like"/>
    <property type="match status" value="1"/>
</dbReference>
<dbReference type="OrthoDB" id="9804543at2"/>
<dbReference type="AlphaFoldDB" id="A0A345YBK3"/>
<feature type="domain" description="HTH araC/xylS-type" evidence="3">
    <location>
        <begin position="249"/>
        <end position="342"/>
    </location>
</feature>
<evidence type="ECO:0000313" key="5">
    <source>
        <dbReference type="Proteomes" id="UP000254508"/>
    </source>
</evidence>
<evidence type="ECO:0000259" key="3">
    <source>
        <dbReference type="PROSITE" id="PS01124"/>
    </source>
</evidence>
<dbReference type="Proteomes" id="UP000254508">
    <property type="component" value="Chromosome"/>
</dbReference>
<dbReference type="PROSITE" id="PS01124">
    <property type="entry name" value="HTH_ARAC_FAMILY_2"/>
    <property type="match status" value="1"/>
</dbReference>
<keyword evidence="5" id="KW-1185">Reference proteome</keyword>
<keyword evidence="1" id="KW-0805">Transcription regulation</keyword>
<dbReference type="SMART" id="SM00342">
    <property type="entry name" value="HTH_ARAC"/>
    <property type="match status" value="1"/>
</dbReference>
<reference evidence="5" key="1">
    <citation type="submission" date="2018-07" db="EMBL/GenBank/DDBJ databases">
        <title>Genome sequence of Erythrobacter strain YH-07, an antagonistic bacterium isolated from Yellow Sea.</title>
        <authorList>
            <person name="Tang T."/>
            <person name="Liu Q."/>
            <person name="Sun X."/>
        </authorList>
    </citation>
    <scope>NUCLEOTIDE SEQUENCE [LARGE SCALE GENOMIC DNA]</scope>
    <source>
        <strain evidence="5">YH-07</strain>
    </source>
</reference>
<sequence>MIGTGNETAPHGSARLRKAVRLSRLASRRLSRGLCRPCRKPNRQVIELTKAIKFYGAGSPTAELGILSSAFSTCNEVLARDFYQLTCSSHARRCSNRDHNGFGEDACSVDRIILDDIVIEDREIAQAALDRADGRLAGVHAGVFPIARMGLLEARRATVHWALRKEAETRFPSVAWTCEQIFHQDDNLFTCAGRLSALDLALHWVEADLGKEVALEVGRQLIIPFPRGERHPQQSRLLEGFFASSERTRSICSAIISRPDRDWSVTEMARQSAMTERTLHRRFRKEIGVTPAKFVELVRVLYAADMMGMDAGSPDCIAAKVGMHNAQTLRRALGRKPATVQA</sequence>
<evidence type="ECO:0000256" key="2">
    <source>
        <dbReference type="ARBA" id="ARBA00023163"/>
    </source>
</evidence>
<dbReference type="Gene3D" id="1.10.10.60">
    <property type="entry name" value="Homeodomain-like"/>
    <property type="match status" value="1"/>
</dbReference>
<dbReference type="SUPFAM" id="SSF52317">
    <property type="entry name" value="Class I glutamine amidotransferase-like"/>
    <property type="match status" value="1"/>
</dbReference>
<dbReference type="Gene3D" id="3.40.50.880">
    <property type="match status" value="1"/>
</dbReference>
<dbReference type="InterPro" id="IPR009057">
    <property type="entry name" value="Homeodomain-like_sf"/>
</dbReference>
<dbReference type="PANTHER" id="PTHR43130">
    <property type="entry name" value="ARAC-FAMILY TRANSCRIPTIONAL REGULATOR"/>
    <property type="match status" value="1"/>
</dbReference>
<dbReference type="KEGG" id="err:DVR09_02255"/>
<keyword evidence="2" id="KW-0804">Transcription</keyword>
<dbReference type="PANTHER" id="PTHR43130:SF3">
    <property type="entry name" value="HTH-TYPE TRANSCRIPTIONAL REGULATOR RV1931C"/>
    <property type="match status" value="1"/>
</dbReference>
<proteinExistence type="predicted"/>
<gene>
    <name evidence="4" type="ORF">DVR09_02255</name>
</gene>
<dbReference type="Pfam" id="PF12833">
    <property type="entry name" value="HTH_18"/>
    <property type="match status" value="1"/>
</dbReference>
<name>A0A345YBK3_9SPHN</name>
<protein>
    <submittedName>
        <fullName evidence="4">Helix-turn-helix domain-containing protein</fullName>
    </submittedName>
</protein>